<dbReference type="AlphaFoldDB" id="W1YSS7"/>
<sequence length="100" mass="11536">KPVIKPVVVKEFGGAVVQSVRIPACHAGGRGFESRPFRHLLRSLELTLEVFFRLYIYYCQNRKNPLHFTLFFLNSLKPIITSVNENSIKRGILWLSLHLV</sequence>
<protein>
    <submittedName>
        <fullName evidence="1">Uncharacterized protein</fullName>
    </submittedName>
</protein>
<gene>
    <name evidence="1" type="ORF">Q604_UNBC00632G0001</name>
</gene>
<accession>W1YSS7</accession>
<comment type="caution">
    <text evidence="1">The sequence shown here is derived from an EMBL/GenBank/DDBJ whole genome shotgun (WGS) entry which is preliminary data.</text>
</comment>
<feature type="non-terminal residue" evidence="1">
    <location>
        <position position="1"/>
    </location>
</feature>
<dbReference type="AntiFam" id="ANF00013">
    <property type="entry name" value="tRNA translation"/>
</dbReference>
<evidence type="ECO:0000313" key="1">
    <source>
        <dbReference type="EMBL" id="ETJ45366.1"/>
    </source>
</evidence>
<dbReference type="EMBL" id="AZMM01000632">
    <property type="protein sequence ID" value="ETJ45366.1"/>
    <property type="molecule type" value="Genomic_DNA"/>
</dbReference>
<reference evidence="1" key="1">
    <citation type="submission" date="2013-12" db="EMBL/GenBank/DDBJ databases">
        <title>A Varibaculum cambriense genome reconstructed from a premature infant gut community with otherwise low bacterial novelty that shifts toward anaerobic metabolism during the third week of life.</title>
        <authorList>
            <person name="Brown C.T."/>
            <person name="Sharon I."/>
            <person name="Thomas B.C."/>
            <person name="Castelle C.J."/>
            <person name="Morowitz M.J."/>
            <person name="Banfield J.F."/>
        </authorList>
    </citation>
    <scope>NUCLEOTIDE SEQUENCE</scope>
</reference>
<organism evidence="1">
    <name type="scientific">human gut metagenome</name>
    <dbReference type="NCBI Taxonomy" id="408170"/>
    <lineage>
        <taxon>unclassified sequences</taxon>
        <taxon>metagenomes</taxon>
        <taxon>organismal metagenomes</taxon>
    </lineage>
</organism>
<proteinExistence type="predicted"/>
<name>W1YSS7_9ZZZZ</name>